<dbReference type="Gene3D" id="3.40.50.300">
    <property type="entry name" value="P-loop containing nucleotide triphosphate hydrolases"/>
    <property type="match status" value="1"/>
</dbReference>
<gene>
    <name evidence="4" type="ORF">BECKTUN1418D_GA0071000_100729</name>
    <name evidence="3" type="ORF">BECKTUN1418E_GA0071001_100530</name>
    <name evidence="5" type="ORF">BECKTUN1418F_GA0071002_104317</name>
</gene>
<organism evidence="5">
    <name type="scientific">Candidatus Kentrum sp. TUN</name>
    <dbReference type="NCBI Taxonomy" id="2126343"/>
    <lineage>
        <taxon>Bacteria</taxon>
        <taxon>Pseudomonadati</taxon>
        <taxon>Pseudomonadota</taxon>
        <taxon>Gammaproteobacteria</taxon>
        <taxon>Candidatus Kentrum</taxon>
    </lineage>
</organism>
<dbReference type="InterPro" id="IPR027417">
    <property type="entry name" value="P-loop_NTPase"/>
</dbReference>
<sequence>MRLTYITAERLGSREIYPLDDPQTATMVGPVGEHALSLLHWGRDEPVPDGFAVEGGPKTRLRQVEAQMRLFFPGCALEIPQVPQANAVTLGLRTSDDTGFHRPIHIGFGLTQVLPIVIAAVSASKGDILLIENPEVHLHPAGQAHMGRFLADVARAGIQVIVETHSDHVLNGIRRSVKAGGISPEQVALYFFRSRTENGAQVTSPQIDGAGNLDAWPNGFFDQFDKDVNYLAGWGE</sequence>
<feature type="domain" description="DUF3696" evidence="1">
    <location>
        <begin position="182"/>
        <end position="229"/>
    </location>
</feature>
<dbReference type="EMBL" id="CAADFV010000005">
    <property type="protein sequence ID" value="VFK51181.1"/>
    <property type="molecule type" value="Genomic_DNA"/>
</dbReference>
<proteinExistence type="predicted"/>
<dbReference type="PANTHER" id="PTHR43581:SF2">
    <property type="entry name" value="EXCINUCLEASE ATPASE SUBUNIT"/>
    <property type="match status" value="1"/>
</dbReference>
<dbReference type="InterPro" id="IPR041685">
    <property type="entry name" value="AAA_GajA/Old/RecF-like"/>
</dbReference>
<reference evidence="5" key="1">
    <citation type="submission" date="2019-02" db="EMBL/GenBank/DDBJ databases">
        <authorList>
            <person name="Gruber-Vodicka R. H."/>
            <person name="Seah K. B. B."/>
        </authorList>
    </citation>
    <scope>NUCLEOTIDE SEQUENCE</scope>
    <source>
        <strain evidence="4">BECK_BY1</strain>
        <strain evidence="3">BECK_BY2</strain>
        <strain evidence="5">BECK_BY3</strain>
    </source>
</reference>
<evidence type="ECO:0000313" key="4">
    <source>
        <dbReference type="EMBL" id="VFK51368.1"/>
    </source>
</evidence>
<evidence type="ECO:0000259" key="1">
    <source>
        <dbReference type="Pfam" id="PF12476"/>
    </source>
</evidence>
<evidence type="ECO:0000259" key="2">
    <source>
        <dbReference type="Pfam" id="PF13175"/>
    </source>
</evidence>
<dbReference type="EMBL" id="CAADFY010000043">
    <property type="protein sequence ID" value="VFK54493.1"/>
    <property type="molecule type" value="Genomic_DNA"/>
</dbReference>
<dbReference type="Pfam" id="PF13175">
    <property type="entry name" value="AAA_15"/>
    <property type="match status" value="1"/>
</dbReference>
<evidence type="ECO:0000313" key="3">
    <source>
        <dbReference type="EMBL" id="VFK51181.1"/>
    </source>
</evidence>
<dbReference type="EMBL" id="CAADFX010000007">
    <property type="protein sequence ID" value="VFK51368.1"/>
    <property type="molecule type" value="Genomic_DNA"/>
</dbReference>
<dbReference type="PANTHER" id="PTHR43581">
    <property type="entry name" value="ATP/GTP PHOSPHATASE"/>
    <property type="match status" value="1"/>
</dbReference>
<dbReference type="InterPro" id="IPR051396">
    <property type="entry name" value="Bact_Antivir_Def_Nuclease"/>
</dbReference>
<protein>
    <submittedName>
        <fullName evidence="5">AAA domain-containing protein, putative AbiEii toxin, Type IV TA system</fullName>
    </submittedName>
</protein>
<name>A0A450ZL12_9GAMM</name>
<dbReference type="Pfam" id="PF12476">
    <property type="entry name" value="DUF3696"/>
    <property type="match status" value="1"/>
</dbReference>
<evidence type="ECO:0000313" key="5">
    <source>
        <dbReference type="EMBL" id="VFK54493.1"/>
    </source>
</evidence>
<dbReference type="SUPFAM" id="SSF52540">
    <property type="entry name" value="P-loop containing nucleoside triphosphate hydrolases"/>
    <property type="match status" value="1"/>
</dbReference>
<dbReference type="AlphaFoldDB" id="A0A450ZL12"/>
<dbReference type="InterPro" id="IPR022532">
    <property type="entry name" value="DUF3696"/>
</dbReference>
<accession>A0A450ZL12</accession>
<feature type="domain" description="Endonuclease GajA/Old nuclease/RecF-like AAA" evidence="2">
    <location>
        <begin position="107"/>
        <end position="169"/>
    </location>
</feature>